<dbReference type="InterPro" id="IPR001667">
    <property type="entry name" value="DDH_dom"/>
</dbReference>
<keyword evidence="5 9" id="KW-0269">Exonuclease</keyword>
<evidence type="ECO:0000256" key="5">
    <source>
        <dbReference type="ARBA" id="ARBA00022839"/>
    </source>
</evidence>
<dbReference type="Pfam" id="PF17768">
    <property type="entry name" value="RecJ_OB"/>
    <property type="match status" value="1"/>
</dbReference>
<proteinExistence type="inferred from homology"/>
<evidence type="ECO:0000259" key="7">
    <source>
        <dbReference type="Pfam" id="PF02272"/>
    </source>
</evidence>
<dbReference type="InterPro" id="IPR004610">
    <property type="entry name" value="RecJ"/>
</dbReference>
<dbReference type="Pfam" id="PF02272">
    <property type="entry name" value="DHHA1"/>
    <property type="match status" value="1"/>
</dbReference>
<dbReference type="GO" id="GO:0006310">
    <property type="term" value="P:DNA recombination"/>
    <property type="evidence" value="ECO:0007669"/>
    <property type="project" value="InterPro"/>
</dbReference>
<dbReference type="Gene3D" id="3.10.310.30">
    <property type="match status" value="1"/>
</dbReference>
<dbReference type="GO" id="GO:0008409">
    <property type="term" value="F:5'-3' exonuclease activity"/>
    <property type="evidence" value="ECO:0007669"/>
    <property type="project" value="InterPro"/>
</dbReference>
<evidence type="ECO:0000313" key="10">
    <source>
        <dbReference type="Proteomes" id="UP000702544"/>
    </source>
</evidence>
<evidence type="ECO:0000256" key="2">
    <source>
        <dbReference type="ARBA" id="ARBA00019841"/>
    </source>
</evidence>
<dbReference type="InterPro" id="IPR003156">
    <property type="entry name" value="DHHA1_dom"/>
</dbReference>
<organism evidence="9 10">
    <name type="scientific">Candidatus Kutchimonas denitrificans</name>
    <dbReference type="NCBI Taxonomy" id="3056748"/>
    <lineage>
        <taxon>Bacteria</taxon>
        <taxon>Pseudomonadati</taxon>
        <taxon>Gemmatimonadota</taxon>
        <taxon>Gemmatimonadia</taxon>
        <taxon>Candidatus Palauibacterales</taxon>
        <taxon>Candidatus Palauibacteraceae</taxon>
        <taxon>Candidatus Kutchimonas</taxon>
    </lineage>
</organism>
<accession>A0AAE4ZBA5</accession>
<dbReference type="PANTHER" id="PTHR30255:SF2">
    <property type="entry name" value="SINGLE-STRANDED-DNA-SPECIFIC EXONUCLEASE RECJ"/>
    <property type="match status" value="1"/>
</dbReference>
<dbReference type="AlphaFoldDB" id="A0AAE4ZBA5"/>
<evidence type="ECO:0000313" key="9">
    <source>
        <dbReference type="EMBL" id="NIR76558.1"/>
    </source>
</evidence>
<dbReference type="SUPFAM" id="SSF64182">
    <property type="entry name" value="DHH phosphoesterases"/>
    <property type="match status" value="1"/>
</dbReference>
<comment type="similarity">
    <text evidence="1">Belongs to the RecJ family.</text>
</comment>
<dbReference type="InterPro" id="IPR051673">
    <property type="entry name" value="SSDNA_exonuclease_RecJ"/>
</dbReference>
<name>A0AAE4ZBA5_9BACT</name>
<dbReference type="Pfam" id="PF01368">
    <property type="entry name" value="DHH"/>
    <property type="match status" value="1"/>
</dbReference>
<dbReference type="GO" id="GO:0003676">
    <property type="term" value="F:nucleic acid binding"/>
    <property type="evidence" value="ECO:0007669"/>
    <property type="project" value="InterPro"/>
</dbReference>
<dbReference type="EMBL" id="JAACAK010000133">
    <property type="protein sequence ID" value="NIR76558.1"/>
    <property type="molecule type" value="Genomic_DNA"/>
</dbReference>
<dbReference type="InterPro" id="IPR038763">
    <property type="entry name" value="DHH_sf"/>
</dbReference>
<dbReference type="NCBIfam" id="TIGR00644">
    <property type="entry name" value="recJ"/>
    <property type="match status" value="1"/>
</dbReference>
<protein>
    <recommendedName>
        <fullName evidence="2">Single-stranded-DNA-specific exonuclease RecJ</fullName>
    </recommendedName>
</protein>
<gene>
    <name evidence="9" type="primary">recJ</name>
    <name evidence="9" type="ORF">GWO12_15870</name>
</gene>
<feature type="domain" description="DHHA1" evidence="7">
    <location>
        <begin position="353"/>
        <end position="443"/>
    </location>
</feature>
<evidence type="ECO:0000256" key="3">
    <source>
        <dbReference type="ARBA" id="ARBA00022722"/>
    </source>
</evidence>
<sequence length="577" mass="62770">MKPIHRLREAADPARVRALVDQLNIPEPVAAVLVGRGYADPEAARAFLRPRLRDLNDPWSMAGMDRAVERLTRAIDDGERILVHGDYDVDGVCGSAMLTRALHELGADVEAFVPHRLRDGYDFGPAGLARAVELGASLVLTCDCGITAHATVAAARSQNVDVIVSDHHTPHPELPPAAAVLNPHRADCGYPDKVLCGSGVAFKLLHALYQRRGRSVEDLYRYLDLVAVPTVADLVPLTGENRLLTRFGLKVLRRTPNPGLRALLKVAGVNTQRPINAGQIAFIIGPRINAVGRMGDPMRGLRLLLTDDEVEAAELAAVVDEENRIRQEVDRATLEEADEILQTTFDPDRDRAIVLASSHWHPGVIGIVASRIVERYYRPTVLIALEGAAGKGSGRSIPGFHLYDALRACAPHLVQFGGHRYAAGLQIEAHRVEAFRQALDGVAREQLEPEDLRPRLNVDLDLPLSAVTPDLWRVLAHFGPFGQGNPKPVFLARNVGLRGAPQIVGEDHLRLRLDVGAGAVPEAIAFGQAAEAEWLDESSRIDLAYHLGLKSWQGVEYIQARVVDLRPAEAVGAASES</sequence>
<evidence type="ECO:0000256" key="1">
    <source>
        <dbReference type="ARBA" id="ARBA00005915"/>
    </source>
</evidence>
<keyword evidence="3" id="KW-0540">Nuclease</keyword>
<evidence type="ECO:0000256" key="4">
    <source>
        <dbReference type="ARBA" id="ARBA00022801"/>
    </source>
</evidence>
<dbReference type="PANTHER" id="PTHR30255">
    <property type="entry name" value="SINGLE-STRANDED-DNA-SPECIFIC EXONUCLEASE RECJ"/>
    <property type="match status" value="1"/>
</dbReference>
<feature type="domain" description="RecJ OB" evidence="8">
    <location>
        <begin position="458"/>
        <end position="564"/>
    </location>
</feature>
<dbReference type="Gene3D" id="3.90.1640.30">
    <property type="match status" value="1"/>
</dbReference>
<feature type="domain" description="DDH" evidence="6">
    <location>
        <begin position="80"/>
        <end position="228"/>
    </location>
</feature>
<reference evidence="9 10" key="1">
    <citation type="submission" date="2020-01" db="EMBL/GenBank/DDBJ databases">
        <title>Genomes assembled from Gulf of Kutch pelagic sediment metagenomes.</title>
        <authorList>
            <person name="Chandrashekar M."/>
            <person name="Mahajan M.S."/>
            <person name="Dave K.J."/>
            <person name="Vatsa P."/>
            <person name="Nathani N.M."/>
        </authorList>
    </citation>
    <scope>NUCLEOTIDE SEQUENCE [LARGE SCALE GENOMIC DNA]</scope>
    <source>
        <strain evidence="9">KS3-K002</strain>
    </source>
</reference>
<evidence type="ECO:0000259" key="8">
    <source>
        <dbReference type="Pfam" id="PF17768"/>
    </source>
</evidence>
<keyword evidence="4" id="KW-0378">Hydrolase</keyword>
<comment type="caution">
    <text evidence="9">The sequence shown here is derived from an EMBL/GenBank/DDBJ whole genome shotgun (WGS) entry which is preliminary data.</text>
</comment>
<evidence type="ECO:0000259" key="6">
    <source>
        <dbReference type="Pfam" id="PF01368"/>
    </source>
</evidence>
<dbReference type="InterPro" id="IPR041122">
    <property type="entry name" value="RecJ_OB"/>
</dbReference>
<dbReference type="GO" id="GO:0006281">
    <property type="term" value="P:DNA repair"/>
    <property type="evidence" value="ECO:0007669"/>
    <property type="project" value="InterPro"/>
</dbReference>
<dbReference type="Proteomes" id="UP000702544">
    <property type="component" value="Unassembled WGS sequence"/>
</dbReference>